<dbReference type="InterPro" id="IPR000792">
    <property type="entry name" value="Tscrpt_reg_LuxR_C"/>
</dbReference>
<dbReference type="GO" id="GO:0003677">
    <property type="term" value="F:DNA binding"/>
    <property type="evidence" value="ECO:0007669"/>
    <property type="project" value="UniProtKB-KW"/>
</dbReference>
<sequence length="344" mass="36864">MSPTGSEDSGFRRQEFIQHLCLCAELPALLMGFYDSATRRISESWAAGTDGGPTPAEMIRAAEARLAVQTALTANGPPQDAPEIWLAAGPLAVGMGKPVARLVPVLVCTAPLPLTQPGLAALLRMGLAYAHQQLTEDVYSRLIWPEGLVEATLRVLSIEVFLVTATGEIRYDGRSPGPVGADEPDWLMVNGRLSLRDDACRAQLQRALAVATGPAPSASIVSVPARSGLMRMAVVAPLLASTPPQAMVLFEAPRTDHAALREHFFATHGLTQSEKLVAQEVLDGKTLNEAAENTRFSLSTVRSYMKQIFAKTGAHRQSELISMYYTAILPVGTSIASAEARRSH</sequence>
<dbReference type="EMBL" id="FNEJ01000012">
    <property type="protein sequence ID" value="SDI91162.1"/>
    <property type="molecule type" value="Genomic_DNA"/>
</dbReference>
<dbReference type="Proteomes" id="UP000199093">
    <property type="component" value="Unassembled WGS sequence"/>
</dbReference>
<feature type="domain" description="HTH luxR-type" evidence="1">
    <location>
        <begin position="267"/>
        <end position="324"/>
    </location>
</feature>
<evidence type="ECO:0000313" key="2">
    <source>
        <dbReference type="EMBL" id="SDI91162.1"/>
    </source>
</evidence>
<evidence type="ECO:0000259" key="1">
    <source>
        <dbReference type="SMART" id="SM00421"/>
    </source>
</evidence>
<keyword evidence="3" id="KW-1185">Reference proteome</keyword>
<gene>
    <name evidence="2" type="ORF">SAMN04487993_1012104</name>
</gene>
<dbReference type="RefSeq" id="WP_089848380.1">
    <property type="nucleotide sequence ID" value="NZ_FNEJ01000012.1"/>
</dbReference>
<dbReference type="Pfam" id="PF00196">
    <property type="entry name" value="GerE"/>
    <property type="match status" value="1"/>
</dbReference>
<evidence type="ECO:0000313" key="3">
    <source>
        <dbReference type="Proteomes" id="UP000199093"/>
    </source>
</evidence>
<keyword evidence="2" id="KW-0238">DNA-binding</keyword>
<dbReference type="SUPFAM" id="SSF46894">
    <property type="entry name" value="C-terminal effector domain of the bipartite response regulators"/>
    <property type="match status" value="1"/>
</dbReference>
<dbReference type="Gene3D" id="1.10.10.10">
    <property type="entry name" value="Winged helix-like DNA-binding domain superfamily/Winged helix DNA-binding domain"/>
    <property type="match status" value="1"/>
</dbReference>
<dbReference type="SMART" id="SM00421">
    <property type="entry name" value="HTH_LUXR"/>
    <property type="match status" value="1"/>
</dbReference>
<dbReference type="GO" id="GO:0006355">
    <property type="term" value="P:regulation of DNA-templated transcription"/>
    <property type="evidence" value="ECO:0007669"/>
    <property type="project" value="InterPro"/>
</dbReference>
<dbReference type="InterPro" id="IPR016032">
    <property type="entry name" value="Sig_transdc_resp-reg_C-effctor"/>
</dbReference>
<dbReference type="STRING" id="555512.SAMN04487993_1012104"/>
<reference evidence="3" key="1">
    <citation type="submission" date="2016-10" db="EMBL/GenBank/DDBJ databases">
        <authorList>
            <person name="Varghese N."/>
            <person name="Submissions S."/>
        </authorList>
    </citation>
    <scope>NUCLEOTIDE SEQUENCE [LARGE SCALE GENOMIC DNA]</scope>
    <source>
        <strain evidence="3">DSM 26424</strain>
    </source>
</reference>
<dbReference type="InterPro" id="IPR036388">
    <property type="entry name" value="WH-like_DNA-bd_sf"/>
</dbReference>
<accession>A0A1G8PFF1</accession>
<organism evidence="2 3">
    <name type="scientific">Salipiger marinus</name>
    <dbReference type="NCBI Taxonomy" id="555512"/>
    <lineage>
        <taxon>Bacteria</taxon>
        <taxon>Pseudomonadati</taxon>
        <taxon>Pseudomonadota</taxon>
        <taxon>Alphaproteobacteria</taxon>
        <taxon>Rhodobacterales</taxon>
        <taxon>Roseobacteraceae</taxon>
        <taxon>Salipiger</taxon>
    </lineage>
</organism>
<protein>
    <submittedName>
        <fullName evidence="2">DNA-binding transcriptional regulator, CsgD family</fullName>
    </submittedName>
</protein>
<proteinExistence type="predicted"/>
<name>A0A1G8PFF1_9RHOB</name>
<dbReference type="AlphaFoldDB" id="A0A1G8PFF1"/>